<evidence type="ECO:0000313" key="3">
    <source>
        <dbReference type="Proteomes" id="UP000679992"/>
    </source>
</evidence>
<keyword evidence="3" id="KW-1185">Reference proteome</keyword>
<organism evidence="2 3">
    <name type="scientific">Paenibacillus vini</name>
    <dbReference type="NCBI Taxonomy" id="1476024"/>
    <lineage>
        <taxon>Bacteria</taxon>
        <taxon>Bacillati</taxon>
        <taxon>Bacillota</taxon>
        <taxon>Bacilli</taxon>
        <taxon>Bacillales</taxon>
        <taxon>Paenibacillaceae</taxon>
        <taxon>Paenibacillus</taxon>
    </lineage>
</organism>
<evidence type="ECO:0000313" key="2">
    <source>
        <dbReference type="EMBL" id="GIP55920.1"/>
    </source>
</evidence>
<name>A0ABQ4MIV2_9BACL</name>
<feature type="region of interest" description="Disordered" evidence="1">
    <location>
        <begin position="117"/>
        <end position="137"/>
    </location>
</feature>
<sequence length="137" mass="16279">MTEQPNELQNVTEDKDQLIERYQEILMRQVEAAYEKGDMEPDVYMLFMSKVCEAETKEEAYDYYQDVFAELADYHEDRLQARILKGAEYIESIGPEHPHYTAAMKKYDDLCEQLNEQKERRRANDRGGRKRISEKAN</sequence>
<comment type="caution">
    <text evidence="2">The sequence shown here is derived from an EMBL/GenBank/DDBJ whole genome shotgun (WGS) entry which is preliminary data.</text>
</comment>
<evidence type="ECO:0000256" key="1">
    <source>
        <dbReference type="SAM" id="MobiDB-lite"/>
    </source>
</evidence>
<reference evidence="2 3" key="1">
    <citation type="submission" date="2021-03" db="EMBL/GenBank/DDBJ databases">
        <title>Antimicrobial resistance genes in bacteria isolated from Japanese honey, and their potential for conferring macrolide and lincosamide resistance in the American foulbrood pathogen Paenibacillus larvae.</title>
        <authorList>
            <person name="Okamoto M."/>
            <person name="Kumagai M."/>
            <person name="Kanamori H."/>
            <person name="Takamatsu D."/>
        </authorList>
    </citation>
    <scope>NUCLEOTIDE SEQUENCE [LARGE SCALE GENOMIC DNA]</scope>
    <source>
        <strain evidence="2 3">J42TS3</strain>
    </source>
</reference>
<dbReference type="Proteomes" id="UP000679992">
    <property type="component" value="Unassembled WGS sequence"/>
</dbReference>
<gene>
    <name evidence="2" type="ORF">J42TS3_49550</name>
</gene>
<accession>A0ABQ4MIV2</accession>
<proteinExistence type="predicted"/>
<dbReference type="RefSeq" id="WP_213656670.1">
    <property type="nucleotide sequence ID" value="NZ_BOSL01000026.1"/>
</dbReference>
<protein>
    <submittedName>
        <fullName evidence="2">Uncharacterized protein</fullName>
    </submittedName>
</protein>
<dbReference type="EMBL" id="BOSL01000026">
    <property type="protein sequence ID" value="GIP55920.1"/>
    <property type="molecule type" value="Genomic_DNA"/>
</dbReference>